<accession>A0A6H1ZHD4</accession>
<sequence>MALITERVSMKPVVFVIDGLMGSGKTEFTKAWLGKSDKALFNAGPERLGDRLVIGDAFAEHETVVLDEIGQFESKSAKAAIDRLIGEARALQKQLVLVVQELSELVAMGIDLPDETAYATFHGAPVSQAKFRFQGQELIVA</sequence>
<proteinExistence type="predicted"/>
<evidence type="ECO:0000313" key="1">
    <source>
        <dbReference type="EMBL" id="QJA47336.1"/>
    </source>
</evidence>
<organism evidence="1">
    <name type="scientific">viral metagenome</name>
    <dbReference type="NCBI Taxonomy" id="1070528"/>
    <lineage>
        <taxon>unclassified sequences</taxon>
        <taxon>metagenomes</taxon>
        <taxon>organismal metagenomes</taxon>
    </lineage>
</organism>
<gene>
    <name evidence="1" type="ORF">TM448A00646_0042</name>
    <name evidence="2" type="ORF">TM448B00781_0042</name>
</gene>
<dbReference type="InterPro" id="IPR027417">
    <property type="entry name" value="P-loop_NTPase"/>
</dbReference>
<reference evidence="1" key="1">
    <citation type="submission" date="2020-03" db="EMBL/GenBank/DDBJ databases">
        <title>The deep terrestrial virosphere.</title>
        <authorList>
            <person name="Holmfeldt K."/>
            <person name="Nilsson E."/>
            <person name="Simone D."/>
            <person name="Lopez-Fernandez M."/>
            <person name="Wu X."/>
            <person name="de Brujin I."/>
            <person name="Lundin D."/>
            <person name="Andersson A."/>
            <person name="Bertilsson S."/>
            <person name="Dopson M."/>
        </authorList>
    </citation>
    <scope>NUCLEOTIDE SEQUENCE</scope>
    <source>
        <strain evidence="1">TM448A00646</strain>
        <strain evidence="2">TM448B00781</strain>
    </source>
</reference>
<protein>
    <recommendedName>
        <fullName evidence="3">ATPase domain containing protein</fullName>
    </recommendedName>
</protein>
<dbReference type="EMBL" id="MT144039">
    <property type="protein sequence ID" value="QJA47336.1"/>
    <property type="molecule type" value="Genomic_DNA"/>
</dbReference>
<dbReference type="AlphaFoldDB" id="A0A6H1ZHD4"/>
<evidence type="ECO:0008006" key="3">
    <source>
        <dbReference type="Google" id="ProtNLM"/>
    </source>
</evidence>
<dbReference type="SUPFAM" id="SSF52540">
    <property type="entry name" value="P-loop containing nucleoside triphosphate hydrolases"/>
    <property type="match status" value="1"/>
</dbReference>
<evidence type="ECO:0000313" key="2">
    <source>
        <dbReference type="EMBL" id="QJH96654.1"/>
    </source>
</evidence>
<dbReference type="EMBL" id="MT144657">
    <property type="protein sequence ID" value="QJH96654.1"/>
    <property type="molecule type" value="Genomic_DNA"/>
</dbReference>
<name>A0A6H1ZHD4_9ZZZZ</name>